<name>A0A1E7FPR8_9STRA</name>
<protein>
    <submittedName>
        <fullName evidence="2">Uncharacterized protein</fullName>
    </submittedName>
</protein>
<gene>
    <name evidence="2" type="ORF">FRACYDRAFT_236239</name>
</gene>
<dbReference type="EMBL" id="KV784355">
    <property type="protein sequence ID" value="OEU20169.1"/>
    <property type="molecule type" value="Genomic_DNA"/>
</dbReference>
<keyword evidence="1" id="KW-0732">Signal</keyword>
<keyword evidence="3" id="KW-1185">Reference proteome</keyword>
<sequence length="462" mass="51947">MISILALCYTVVLASTKLTVVNAANDRSLLRRNRLVPKLVDLSYTRDRCSFLAGNGDSTLYDYNWDETQKQEWNTGYIAAGLVNNLFDYLEMKDGYLKLDQGVDSPEIQILEILSSIGLKNEGPNESVIGNKLNKTMAVVSGRIELFTSSNELLIALENVKETLPLKVALARILKERVLKVDDGDNDDGNDTNIVIGNIVIGRTTDRDQRGALSKDETMLLQYPWLQSSSWSVDSGGFGNTFIEDEIQNDLKVCIHEKYGSPENLSLSEYSEILASFDKFEKVKSKAEQQMEQKPLSRIENEAEVVGNVTNIETFTWEYMKGNGNGIDDVRFDLEDKEKLTKVLDVLCDVTVLSEELPDIAKTARKLEWTKDGLIELKVNIRKFDRGDDRPPLNVLRMNVIGEFSRIIEDLDSNDGLPKMIADVYSEYGFSSTTIIDSDKNTDNIGNLVFIYVEVRGTEVVL</sequence>
<evidence type="ECO:0000313" key="3">
    <source>
        <dbReference type="Proteomes" id="UP000095751"/>
    </source>
</evidence>
<dbReference type="KEGG" id="fcy:FRACYDRAFT_236239"/>
<feature type="chain" id="PRO_5009193383" evidence="1">
    <location>
        <begin position="24"/>
        <end position="462"/>
    </location>
</feature>
<organism evidence="2 3">
    <name type="scientific">Fragilariopsis cylindrus CCMP1102</name>
    <dbReference type="NCBI Taxonomy" id="635003"/>
    <lineage>
        <taxon>Eukaryota</taxon>
        <taxon>Sar</taxon>
        <taxon>Stramenopiles</taxon>
        <taxon>Ochrophyta</taxon>
        <taxon>Bacillariophyta</taxon>
        <taxon>Bacillariophyceae</taxon>
        <taxon>Bacillariophycidae</taxon>
        <taxon>Bacillariales</taxon>
        <taxon>Bacillariaceae</taxon>
        <taxon>Fragilariopsis</taxon>
    </lineage>
</organism>
<dbReference type="Proteomes" id="UP000095751">
    <property type="component" value="Unassembled WGS sequence"/>
</dbReference>
<evidence type="ECO:0000313" key="2">
    <source>
        <dbReference type="EMBL" id="OEU20169.1"/>
    </source>
</evidence>
<evidence type="ECO:0000256" key="1">
    <source>
        <dbReference type="SAM" id="SignalP"/>
    </source>
</evidence>
<proteinExistence type="predicted"/>
<dbReference type="AlphaFoldDB" id="A0A1E7FPR8"/>
<accession>A0A1E7FPR8</accession>
<feature type="signal peptide" evidence="1">
    <location>
        <begin position="1"/>
        <end position="23"/>
    </location>
</feature>
<dbReference type="InParanoid" id="A0A1E7FPR8"/>
<reference evidence="2 3" key="1">
    <citation type="submission" date="2016-09" db="EMBL/GenBank/DDBJ databases">
        <title>Extensive genetic diversity and differential bi-allelic expression allows diatom success in the polar Southern Ocean.</title>
        <authorList>
            <consortium name="DOE Joint Genome Institute"/>
            <person name="Mock T."/>
            <person name="Otillar R.P."/>
            <person name="Strauss J."/>
            <person name="Dupont C."/>
            <person name="Frickenhaus S."/>
            <person name="Maumus F."/>
            <person name="Mcmullan M."/>
            <person name="Sanges R."/>
            <person name="Schmutz J."/>
            <person name="Toseland A."/>
            <person name="Valas R."/>
            <person name="Veluchamy A."/>
            <person name="Ward B.J."/>
            <person name="Allen A."/>
            <person name="Barry K."/>
            <person name="Falciatore A."/>
            <person name="Ferrante M."/>
            <person name="Fortunato A.E."/>
            <person name="Gloeckner G."/>
            <person name="Gruber A."/>
            <person name="Hipkin R."/>
            <person name="Janech M."/>
            <person name="Kroth P."/>
            <person name="Leese F."/>
            <person name="Lindquist E."/>
            <person name="Lyon B.R."/>
            <person name="Martin J."/>
            <person name="Mayer C."/>
            <person name="Parker M."/>
            <person name="Quesneville H."/>
            <person name="Raymond J."/>
            <person name="Uhlig C."/>
            <person name="Valentin K.U."/>
            <person name="Worden A.Z."/>
            <person name="Armbrust E.V."/>
            <person name="Bowler C."/>
            <person name="Green B."/>
            <person name="Moulton V."/>
            <person name="Van Oosterhout C."/>
            <person name="Grigoriev I."/>
        </authorList>
    </citation>
    <scope>NUCLEOTIDE SEQUENCE [LARGE SCALE GENOMIC DNA]</scope>
    <source>
        <strain evidence="2 3">CCMP1102</strain>
    </source>
</reference>